<accession>A0A2L1TZQ0</accession>
<evidence type="ECO:0000313" key="2">
    <source>
        <dbReference type="EMBL" id="AVF26161.1"/>
    </source>
</evidence>
<proteinExistence type="predicted"/>
<name>A0A2L1TZQ0_9BACL</name>
<reference evidence="3" key="1">
    <citation type="submission" date="2017-02" db="EMBL/GenBank/DDBJ databases">
        <title>Delineation of Paenibacillus larvae strains originating from foulbrood outbreaks.</title>
        <authorList>
            <person name="Beims H."/>
            <person name="Bunk B."/>
            <person name="Sproeer C."/>
            <person name="Mohr K.I."/>
            <person name="Pradella S."/>
            <person name="Guenther G."/>
            <person name="Rohde M."/>
            <person name="von der Ohe W."/>
            <person name="Steinert M."/>
        </authorList>
    </citation>
    <scope>NUCLEOTIDE SEQUENCE [LARGE SCALE GENOMIC DNA]</scope>
    <source>
        <strain evidence="3">Eric_III</strain>
    </source>
</reference>
<dbReference type="AlphaFoldDB" id="A0A2L1TZQ0"/>
<evidence type="ECO:0000313" key="3">
    <source>
        <dbReference type="Proteomes" id="UP000239833"/>
    </source>
</evidence>
<gene>
    <name evidence="2" type="ORF">ERICIII_01992</name>
</gene>
<sequence length="48" mass="5530">MQDIFLIFQTLLNNFQLIYLLTVLANISFNNLKLNNADSIPMLPEAVF</sequence>
<keyword evidence="1" id="KW-0472">Membrane</keyword>
<evidence type="ECO:0000256" key="1">
    <source>
        <dbReference type="SAM" id="Phobius"/>
    </source>
</evidence>
<feature type="transmembrane region" description="Helical" evidence="1">
    <location>
        <begin position="6"/>
        <end position="27"/>
    </location>
</feature>
<organism evidence="2 3">
    <name type="scientific">Paenibacillus larvae subsp. larvae</name>
    <dbReference type="NCBI Taxonomy" id="147375"/>
    <lineage>
        <taxon>Bacteria</taxon>
        <taxon>Bacillati</taxon>
        <taxon>Bacillota</taxon>
        <taxon>Bacilli</taxon>
        <taxon>Bacillales</taxon>
        <taxon>Paenibacillaceae</taxon>
        <taxon>Paenibacillus</taxon>
    </lineage>
</organism>
<keyword evidence="1" id="KW-0812">Transmembrane</keyword>
<keyword evidence="1" id="KW-1133">Transmembrane helix</keyword>
<dbReference type="EMBL" id="CP019655">
    <property type="protein sequence ID" value="AVF26161.1"/>
    <property type="molecule type" value="Genomic_DNA"/>
</dbReference>
<protein>
    <submittedName>
        <fullName evidence="2">Uncharacterized protein</fullName>
    </submittedName>
</protein>
<dbReference type="Proteomes" id="UP000239833">
    <property type="component" value="Chromosome"/>
</dbReference>